<feature type="domain" description="Cytochrome c" evidence="5">
    <location>
        <begin position="50"/>
        <end position="157"/>
    </location>
</feature>
<dbReference type="PROSITE" id="PS51007">
    <property type="entry name" value="CYTC"/>
    <property type="match status" value="2"/>
</dbReference>
<keyword evidence="3 4" id="KW-0408">Iron</keyword>
<dbReference type="PANTHER" id="PTHR35008:SF8">
    <property type="entry name" value="ALCOHOL DEHYDROGENASE CYTOCHROME C SUBUNIT"/>
    <property type="match status" value="1"/>
</dbReference>
<protein>
    <submittedName>
        <fullName evidence="6">Cytochrome c, class I</fullName>
    </submittedName>
</protein>
<dbReference type="GO" id="GO:0009055">
    <property type="term" value="F:electron transfer activity"/>
    <property type="evidence" value="ECO:0007669"/>
    <property type="project" value="InterPro"/>
</dbReference>
<dbReference type="InterPro" id="IPR051459">
    <property type="entry name" value="Cytochrome_c-type_DH"/>
</dbReference>
<dbReference type="STRING" id="1141662.OOA_08232"/>
<evidence type="ECO:0000313" key="6">
    <source>
        <dbReference type="EMBL" id="EKT62221.1"/>
    </source>
</evidence>
<organism evidence="6 7">
    <name type="scientific">Providencia burhodogranariea DSM 19968</name>
    <dbReference type="NCBI Taxonomy" id="1141662"/>
    <lineage>
        <taxon>Bacteria</taxon>
        <taxon>Pseudomonadati</taxon>
        <taxon>Pseudomonadota</taxon>
        <taxon>Gammaproteobacteria</taxon>
        <taxon>Enterobacterales</taxon>
        <taxon>Morganellaceae</taxon>
        <taxon>Providencia</taxon>
    </lineage>
</organism>
<evidence type="ECO:0000313" key="7">
    <source>
        <dbReference type="Proteomes" id="UP000009336"/>
    </source>
</evidence>
<dbReference type="SUPFAM" id="SSF46626">
    <property type="entry name" value="Cytochrome c"/>
    <property type="match status" value="2"/>
</dbReference>
<evidence type="ECO:0000256" key="4">
    <source>
        <dbReference type="PROSITE-ProRule" id="PRU00433"/>
    </source>
</evidence>
<evidence type="ECO:0000256" key="3">
    <source>
        <dbReference type="ARBA" id="ARBA00023004"/>
    </source>
</evidence>
<dbReference type="GO" id="GO:0020037">
    <property type="term" value="F:heme binding"/>
    <property type="evidence" value="ECO:0007669"/>
    <property type="project" value="InterPro"/>
</dbReference>
<feature type="domain" description="Cytochrome c" evidence="5">
    <location>
        <begin position="170"/>
        <end position="259"/>
    </location>
</feature>
<keyword evidence="7" id="KW-1185">Reference proteome</keyword>
<dbReference type="PANTHER" id="PTHR35008">
    <property type="entry name" value="BLL4482 PROTEIN-RELATED"/>
    <property type="match status" value="1"/>
</dbReference>
<keyword evidence="1 4" id="KW-0349">Heme</keyword>
<comment type="caution">
    <text evidence="6">The sequence shown here is derived from an EMBL/GenBank/DDBJ whole genome shotgun (WGS) entry which is preliminary data.</text>
</comment>
<name>K8WQH4_9GAMM</name>
<dbReference type="GO" id="GO:0046872">
    <property type="term" value="F:metal ion binding"/>
    <property type="evidence" value="ECO:0007669"/>
    <property type="project" value="UniProtKB-KW"/>
</dbReference>
<dbReference type="Proteomes" id="UP000009336">
    <property type="component" value="Unassembled WGS sequence"/>
</dbReference>
<accession>K8WQH4</accession>
<dbReference type="InterPro" id="IPR009056">
    <property type="entry name" value="Cyt_c-like_dom"/>
</dbReference>
<dbReference type="EMBL" id="AKKL01000021">
    <property type="protein sequence ID" value="EKT62221.1"/>
    <property type="molecule type" value="Genomic_DNA"/>
</dbReference>
<proteinExistence type="predicted"/>
<dbReference type="RefSeq" id="WP_008911667.1">
    <property type="nucleotide sequence ID" value="NZ_KB233222.1"/>
</dbReference>
<dbReference type="InterPro" id="IPR036909">
    <property type="entry name" value="Cyt_c-like_dom_sf"/>
</dbReference>
<dbReference type="OrthoDB" id="9811281at2"/>
<dbReference type="HOGENOM" id="CLU_1007825_0_0_6"/>
<keyword evidence="2 4" id="KW-0479">Metal-binding</keyword>
<dbReference type="eggNOG" id="COG2010">
    <property type="taxonomic scope" value="Bacteria"/>
</dbReference>
<dbReference type="Gene3D" id="1.10.760.10">
    <property type="entry name" value="Cytochrome c-like domain"/>
    <property type="match status" value="2"/>
</dbReference>
<sequence>MKSFLLKDKEGLMLKQIKHLFARTFRYVAFYLLTISTVYAQEQSHSDKDLHIARGAYLVQSLGHCGACHTPRGIGMQEVAYNDSSPEYLSGAIIEGWLAPSLRASTLSHHEIVSLLKQGISPSKGISGPMKEVVTLSTQYATDEDLNSMAAYLVSIQNPISPLEEHVLAKQDPEGKFLYYTYCSACHGESGQGIPPAAPRLVGNSTVIASDPRNLIHIIANGEQTSVTEAHPPYVMPAYKETLTDEQIVSIINYLRSSWGNQAKPITDTQYRSVLK</sequence>
<evidence type="ECO:0000256" key="2">
    <source>
        <dbReference type="ARBA" id="ARBA00022723"/>
    </source>
</evidence>
<gene>
    <name evidence="6" type="ORF">OOA_08232</name>
</gene>
<evidence type="ECO:0000259" key="5">
    <source>
        <dbReference type="PROSITE" id="PS51007"/>
    </source>
</evidence>
<dbReference type="AlphaFoldDB" id="K8WQH4"/>
<dbReference type="PATRIC" id="fig|1141662.3.peg.1672"/>
<evidence type="ECO:0000256" key="1">
    <source>
        <dbReference type="ARBA" id="ARBA00022617"/>
    </source>
</evidence>
<dbReference type="Pfam" id="PF13442">
    <property type="entry name" value="Cytochrome_CBB3"/>
    <property type="match status" value="1"/>
</dbReference>
<reference evidence="6 7" key="1">
    <citation type="journal article" date="2012" name="BMC Genomics">
        <title>Comparative genomics of bacteria in the genus Providencia isolated from wild Drosophila melanogaster.</title>
        <authorList>
            <person name="Galac M.R."/>
            <person name="Lazzaro B.P."/>
        </authorList>
    </citation>
    <scope>NUCLEOTIDE SEQUENCE [LARGE SCALE GENOMIC DNA]</scope>
    <source>
        <strain evidence="6 7">DSM 19968</strain>
    </source>
</reference>